<feature type="transmembrane region" description="Helical" evidence="6">
    <location>
        <begin position="233"/>
        <end position="256"/>
    </location>
</feature>
<keyword evidence="4 6" id="KW-0472">Membrane</keyword>
<evidence type="ECO:0000259" key="7">
    <source>
        <dbReference type="Pfam" id="PF04932"/>
    </source>
</evidence>
<feature type="transmembrane region" description="Helical" evidence="6">
    <location>
        <begin position="147"/>
        <end position="174"/>
    </location>
</feature>
<accession>A0A7X3LY84</accession>
<evidence type="ECO:0000313" key="9">
    <source>
        <dbReference type="Proteomes" id="UP000433101"/>
    </source>
</evidence>
<evidence type="ECO:0000256" key="5">
    <source>
        <dbReference type="SAM" id="MobiDB-lite"/>
    </source>
</evidence>
<evidence type="ECO:0000256" key="6">
    <source>
        <dbReference type="SAM" id="Phobius"/>
    </source>
</evidence>
<feature type="transmembrane region" description="Helical" evidence="6">
    <location>
        <begin position="194"/>
        <end position="212"/>
    </location>
</feature>
<dbReference type="GO" id="GO:0016020">
    <property type="term" value="C:membrane"/>
    <property type="evidence" value="ECO:0007669"/>
    <property type="project" value="UniProtKB-SubCell"/>
</dbReference>
<evidence type="ECO:0000256" key="1">
    <source>
        <dbReference type="ARBA" id="ARBA00004141"/>
    </source>
</evidence>
<keyword evidence="3 6" id="KW-1133">Transmembrane helix</keyword>
<comment type="subcellular location">
    <subcellularLocation>
        <location evidence="1">Membrane</location>
        <topology evidence="1">Multi-pass membrane protein</topology>
    </subcellularLocation>
</comment>
<dbReference type="AlphaFoldDB" id="A0A7X3LY84"/>
<feature type="transmembrane region" description="Helical" evidence="6">
    <location>
        <begin position="287"/>
        <end position="309"/>
    </location>
</feature>
<dbReference type="Proteomes" id="UP000433101">
    <property type="component" value="Unassembled WGS sequence"/>
</dbReference>
<evidence type="ECO:0000256" key="2">
    <source>
        <dbReference type="ARBA" id="ARBA00022692"/>
    </source>
</evidence>
<feature type="region of interest" description="Disordered" evidence="5">
    <location>
        <begin position="460"/>
        <end position="512"/>
    </location>
</feature>
<reference evidence="8 9" key="1">
    <citation type="submission" date="2019-12" db="EMBL/GenBank/DDBJ databases">
        <authorList>
            <person name="Li M."/>
        </authorList>
    </citation>
    <scope>NUCLEOTIDE SEQUENCE [LARGE SCALE GENOMIC DNA]</scope>
    <source>
        <strain evidence="8 9">GBMRC 2046</strain>
    </source>
</reference>
<feature type="compositionally biased region" description="Basic and acidic residues" evidence="5">
    <location>
        <begin position="461"/>
        <end position="471"/>
    </location>
</feature>
<evidence type="ECO:0000313" key="8">
    <source>
        <dbReference type="EMBL" id="MXN67221.1"/>
    </source>
</evidence>
<feature type="transmembrane region" description="Helical" evidence="6">
    <location>
        <begin position="262"/>
        <end position="280"/>
    </location>
</feature>
<feature type="transmembrane region" description="Helical" evidence="6">
    <location>
        <begin position="7"/>
        <end position="25"/>
    </location>
</feature>
<keyword evidence="9" id="KW-1185">Reference proteome</keyword>
<organism evidence="8 9">
    <name type="scientific">Stappia sediminis</name>
    <dbReference type="NCBI Taxonomy" id="2692190"/>
    <lineage>
        <taxon>Bacteria</taxon>
        <taxon>Pseudomonadati</taxon>
        <taxon>Pseudomonadota</taxon>
        <taxon>Alphaproteobacteria</taxon>
        <taxon>Hyphomicrobiales</taxon>
        <taxon>Stappiaceae</taxon>
        <taxon>Stappia</taxon>
    </lineage>
</organism>
<comment type="caution">
    <text evidence="8">The sequence shown here is derived from an EMBL/GenBank/DDBJ whole genome shotgun (WGS) entry which is preliminary data.</text>
</comment>
<gene>
    <name evidence="8" type="ORF">GR183_20125</name>
</gene>
<keyword evidence="2 6" id="KW-0812">Transmembrane</keyword>
<feature type="transmembrane region" description="Helical" evidence="6">
    <location>
        <begin position="378"/>
        <end position="400"/>
    </location>
</feature>
<feature type="transmembrane region" description="Helical" evidence="6">
    <location>
        <begin position="65"/>
        <end position="87"/>
    </location>
</feature>
<dbReference type="Pfam" id="PF04932">
    <property type="entry name" value="Wzy_C"/>
    <property type="match status" value="1"/>
</dbReference>
<feature type="transmembrane region" description="Helical" evidence="6">
    <location>
        <begin position="412"/>
        <end position="431"/>
    </location>
</feature>
<proteinExistence type="predicted"/>
<protein>
    <recommendedName>
        <fullName evidence="7">O-antigen ligase-related domain-containing protein</fullName>
    </recommendedName>
</protein>
<dbReference type="PANTHER" id="PTHR37422:SF23">
    <property type="entry name" value="TEICHURONIC ACID BIOSYNTHESIS PROTEIN TUAE"/>
    <property type="match status" value="1"/>
</dbReference>
<dbReference type="RefSeq" id="WP_160777452.1">
    <property type="nucleotide sequence ID" value="NZ_WUMV01000009.1"/>
</dbReference>
<feature type="transmembrane region" description="Helical" evidence="6">
    <location>
        <begin position="437"/>
        <end position="455"/>
    </location>
</feature>
<dbReference type="EMBL" id="WUMV01000009">
    <property type="protein sequence ID" value="MXN67221.1"/>
    <property type="molecule type" value="Genomic_DNA"/>
</dbReference>
<name>A0A7X3LY84_9HYPH</name>
<dbReference type="PANTHER" id="PTHR37422">
    <property type="entry name" value="TEICHURONIC ACID BIOSYNTHESIS PROTEIN TUAE"/>
    <property type="match status" value="1"/>
</dbReference>
<sequence>MQVARLHATAFVLAIAVVLVAPLPLGANRPLFWAVNGAVIGLSLALSGVAQLFSQKAPKKLSAPLRIAGAIFLSLLAWIAVQMAPFVPRAWQHPYWDDARVLVGAPIQGAISVYPTGTLDAALRWLSTGSLFVVFLATGQDRRRREVALFAIAAATTLYAFGSLIVHLNAPLLITGIRKWAYFDFVTGPFVNPNHFATYLGIGSMVLLALILSRIDLLQRRTAARFRVGMASLSAVLDAQVFVLVCMAAVAILALLATGSRAGIASTAVGAIVLLVTFSLRSRERSGLASVIAAALLGALVLALLGFLAGVMTGGSGQAASDVENRLRLFRDTLSAIGARPWTGHGAGAFSDAFASFVGVDIHVGRTYREAHNTYLEIAASFGIPAALAALVMFACLMIPVVKANFQRGRPYAAPLAATGAIVVVGIHALFDFSIQIQAVTLTFFTLIAIAHAQAMSQQSQREKKAQREADLGQPGLSVRDVIIRGPAPFPRSEAGGDEATSDKGDWPTNGG</sequence>
<feature type="transmembrane region" description="Helical" evidence="6">
    <location>
        <begin position="122"/>
        <end position="140"/>
    </location>
</feature>
<dbReference type="InterPro" id="IPR007016">
    <property type="entry name" value="O-antigen_ligase-rel_domated"/>
</dbReference>
<feature type="transmembrane region" description="Helical" evidence="6">
    <location>
        <begin position="31"/>
        <end position="53"/>
    </location>
</feature>
<evidence type="ECO:0000256" key="4">
    <source>
        <dbReference type="ARBA" id="ARBA00023136"/>
    </source>
</evidence>
<feature type="domain" description="O-antigen ligase-related" evidence="7">
    <location>
        <begin position="247"/>
        <end position="389"/>
    </location>
</feature>
<dbReference type="InterPro" id="IPR051533">
    <property type="entry name" value="WaaL-like"/>
</dbReference>
<evidence type="ECO:0000256" key="3">
    <source>
        <dbReference type="ARBA" id="ARBA00022989"/>
    </source>
</evidence>